<keyword evidence="1" id="KW-1133">Transmembrane helix</keyword>
<protein>
    <submittedName>
        <fullName evidence="2">Phosphoglycerol transferase MdoB-like AlkP superfamily enzyme</fullName>
    </submittedName>
</protein>
<evidence type="ECO:0000256" key="1">
    <source>
        <dbReference type="SAM" id="Phobius"/>
    </source>
</evidence>
<accession>A0ABS2SR14</accession>
<dbReference type="EMBL" id="JAFBCV010000001">
    <property type="protein sequence ID" value="MBM7836964.1"/>
    <property type="molecule type" value="Genomic_DNA"/>
</dbReference>
<evidence type="ECO:0000313" key="2">
    <source>
        <dbReference type="EMBL" id="MBM7836964.1"/>
    </source>
</evidence>
<sequence length="104" mass="11585">MLLYQSIFYNFFKTIGYLLIAIAMSILVGTIYSALLLMTNGAFLGISFWDQAFMAGYFLSPPFIVGTLSYLAFHSFMNRGKGKSLMLAIILSVLTVGILFCLEK</sequence>
<dbReference type="RefSeq" id="WP_204463715.1">
    <property type="nucleotide sequence ID" value="NZ_JAFBCV010000001.1"/>
</dbReference>
<proteinExistence type="predicted"/>
<keyword evidence="3" id="KW-1185">Reference proteome</keyword>
<feature type="transmembrane region" description="Helical" evidence="1">
    <location>
        <begin position="85"/>
        <end position="102"/>
    </location>
</feature>
<dbReference type="Proteomes" id="UP001179280">
    <property type="component" value="Unassembled WGS sequence"/>
</dbReference>
<evidence type="ECO:0000313" key="3">
    <source>
        <dbReference type="Proteomes" id="UP001179280"/>
    </source>
</evidence>
<gene>
    <name evidence="2" type="ORF">JOC54_000195</name>
</gene>
<keyword evidence="1" id="KW-0812">Transmembrane</keyword>
<comment type="caution">
    <text evidence="2">The sequence shown here is derived from an EMBL/GenBank/DDBJ whole genome shotgun (WGS) entry which is preliminary data.</text>
</comment>
<name>A0ABS2SR14_9BACI</name>
<reference evidence="2" key="1">
    <citation type="submission" date="2021-01" db="EMBL/GenBank/DDBJ databases">
        <title>Genomic Encyclopedia of Type Strains, Phase IV (KMG-IV): sequencing the most valuable type-strain genomes for metagenomic binning, comparative biology and taxonomic classification.</title>
        <authorList>
            <person name="Goeker M."/>
        </authorList>
    </citation>
    <scope>NUCLEOTIDE SEQUENCE</scope>
    <source>
        <strain evidence="2">DSM 21943</strain>
    </source>
</reference>
<keyword evidence="1" id="KW-0472">Membrane</keyword>
<feature type="transmembrane region" description="Helical" evidence="1">
    <location>
        <begin position="15"/>
        <end position="40"/>
    </location>
</feature>
<feature type="transmembrane region" description="Helical" evidence="1">
    <location>
        <begin position="52"/>
        <end position="73"/>
    </location>
</feature>
<organism evidence="2 3">
    <name type="scientific">Shouchella xiaoxiensis</name>
    <dbReference type="NCBI Taxonomy" id="766895"/>
    <lineage>
        <taxon>Bacteria</taxon>
        <taxon>Bacillati</taxon>
        <taxon>Bacillota</taxon>
        <taxon>Bacilli</taxon>
        <taxon>Bacillales</taxon>
        <taxon>Bacillaceae</taxon>
        <taxon>Shouchella</taxon>
    </lineage>
</organism>